<proteinExistence type="inferred from homology"/>
<dbReference type="EMBL" id="FOFP01000023">
    <property type="protein sequence ID" value="SER34289.1"/>
    <property type="molecule type" value="Genomic_DNA"/>
</dbReference>
<keyword evidence="4" id="KW-1185">Reference proteome</keyword>
<dbReference type="RefSeq" id="WP_139205698.1">
    <property type="nucleotide sequence ID" value="NZ_FOFP01000005.1"/>
</dbReference>
<evidence type="ECO:0000313" key="4">
    <source>
        <dbReference type="Proteomes" id="UP000198512"/>
    </source>
</evidence>
<dbReference type="Proteomes" id="UP000198512">
    <property type="component" value="Unassembled WGS sequence"/>
</dbReference>
<dbReference type="PANTHER" id="PTHR33215">
    <property type="entry name" value="PROTEIN DISTAL ANTENNA"/>
    <property type="match status" value="1"/>
</dbReference>
<name>A0ABY1BAZ0_9PSED</name>
<dbReference type="PANTHER" id="PTHR33215:SF13">
    <property type="entry name" value="PROTEIN DISTAL ANTENNA"/>
    <property type="match status" value="1"/>
</dbReference>
<dbReference type="SUPFAM" id="SSF46689">
    <property type="entry name" value="Homeodomain-like"/>
    <property type="match status" value="1"/>
</dbReference>
<evidence type="ECO:0000313" key="3">
    <source>
        <dbReference type="EMBL" id="SER34289.1"/>
    </source>
</evidence>
<dbReference type="InterPro" id="IPR051839">
    <property type="entry name" value="RD_transcriptional_regulator"/>
</dbReference>
<organism evidence="2 4">
    <name type="scientific">Pseudomonas cuatrocienegasensis</name>
    <dbReference type="NCBI Taxonomy" id="543360"/>
    <lineage>
        <taxon>Bacteria</taxon>
        <taxon>Pseudomonadati</taxon>
        <taxon>Pseudomonadota</taxon>
        <taxon>Gammaproteobacteria</taxon>
        <taxon>Pseudomonadales</taxon>
        <taxon>Pseudomonadaceae</taxon>
        <taxon>Pseudomonas</taxon>
    </lineage>
</organism>
<feature type="non-terminal residue" evidence="2">
    <location>
        <position position="99"/>
    </location>
</feature>
<reference evidence="2 4" key="1">
    <citation type="submission" date="2016-10" db="EMBL/GenBank/DDBJ databases">
        <authorList>
            <person name="Varghese N."/>
            <person name="Submissions S."/>
        </authorList>
    </citation>
    <scope>NUCLEOTIDE SEQUENCE [LARGE SCALE GENOMIC DNA]</scope>
    <source>
        <strain evidence="2 4">CIP 109853</strain>
    </source>
</reference>
<dbReference type="Pfam" id="PF01527">
    <property type="entry name" value="HTH_Tnp_1"/>
    <property type="match status" value="1"/>
</dbReference>
<comment type="caution">
    <text evidence="2">The sequence shown here is derived from an EMBL/GenBank/DDBJ whole genome shotgun (WGS) entry which is preliminary data.</text>
</comment>
<evidence type="ECO:0000313" key="2">
    <source>
        <dbReference type="EMBL" id="SEQ40745.1"/>
    </source>
</evidence>
<sequence length="99" mass="11030">MTKPKTDRVKYTLEFKQEAVRLVETGLTLAAAARSLGMSDQTLFNWVKAHRQGKLTGVDSKPVSAEQMEISRLRAELARVKMERDILGKATAYFAKASS</sequence>
<dbReference type="InterPro" id="IPR009057">
    <property type="entry name" value="Homeodomain-like_sf"/>
</dbReference>
<comment type="similarity">
    <text evidence="1">Belongs to the transposase 8 family.</text>
</comment>
<evidence type="ECO:0000256" key="1">
    <source>
        <dbReference type="ARBA" id="ARBA00009964"/>
    </source>
</evidence>
<gene>
    <name evidence="2" type="ORF">SAMN05216600_105308</name>
    <name evidence="3" type="ORF">SAMN05216600_12364</name>
</gene>
<accession>A0ABY1BAZ0</accession>
<dbReference type="EMBL" id="FOFP01000005">
    <property type="protein sequence ID" value="SEQ40745.1"/>
    <property type="molecule type" value="Genomic_DNA"/>
</dbReference>
<protein>
    <submittedName>
        <fullName evidence="2">Transposase</fullName>
    </submittedName>
</protein>
<dbReference type="Gene3D" id="1.10.10.60">
    <property type="entry name" value="Homeodomain-like"/>
    <property type="match status" value="1"/>
</dbReference>
<dbReference type="InterPro" id="IPR002514">
    <property type="entry name" value="Transposase_8"/>
</dbReference>